<proteinExistence type="predicted"/>
<dbReference type="OrthoDB" id="10345146at2759"/>
<protein>
    <submittedName>
        <fullName evidence="1">Uncharacterized protein</fullName>
    </submittedName>
</protein>
<sequence length="218" mass="25873">MSKTTRRIPLAFRPSSATFSKNRNIKTEFEKEVKQLERGRDHFLSKYNHKRQVQLNTLESNFKLQQNLHSQKHKKYRGEAPISSFKDHIQLRKFDMRKMKFTEDKTDDFQTLFDAAKKEKTSVVSKKKKYNEFKEFKLSKQFLQPPPMPVALYIARGDGRTDVTFSEQNYIKNRLRIRSAAIRETSREKYFAAHKAYLDDFSQKRKLARSKSIQIPGL</sequence>
<accession>E4Y0D9</accession>
<reference evidence="1" key="1">
    <citation type="journal article" date="2010" name="Science">
        <title>Plasticity of animal genome architecture unmasked by rapid evolution of a pelagic tunicate.</title>
        <authorList>
            <person name="Denoeud F."/>
            <person name="Henriet S."/>
            <person name="Mungpakdee S."/>
            <person name="Aury J.M."/>
            <person name="Da Silva C."/>
            <person name="Brinkmann H."/>
            <person name="Mikhaleva J."/>
            <person name="Olsen L.C."/>
            <person name="Jubin C."/>
            <person name="Canestro C."/>
            <person name="Bouquet J.M."/>
            <person name="Danks G."/>
            <person name="Poulain J."/>
            <person name="Campsteijn C."/>
            <person name="Adamski M."/>
            <person name="Cross I."/>
            <person name="Yadetie F."/>
            <person name="Muffato M."/>
            <person name="Louis A."/>
            <person name="Butcher S."/>
            <person name="Tsagkogeorga G."/>
            <person name="Konrad A."/>
            <person name="Singh S."/>
            <person name="Jensen M.F."/>
            <person name="Cong E.H."/>
            <person name="Eikeseth-Otteraa H."/>
            <person name="Noel B."/>
            <person name="Anthouard V."/>
            <person name="Porcel B.M."/>
            <person name="Kachouri-Lafond R."/>
            <person name="Nishino A."/>
            <person name="Ugolini M."/>
            <person name="Chourrout P."/>
            <person name="Nishida H."/>
            <person name="Aasland R."/>
            <person name="Huzurbazar S."/>
            <person name="Westhof E."/>
            <person name="Delsuc F."/>
            <person name="Lehrach H."/>
            <person name="Reinhardt R."/>
            <person name="Weissenbach J."/>
            <person name="Roy S.W."/>
            <person name="Artiguenave F."/>
            <person name="Postlethwait J.H."/>
            <person name="Manak J.R."/>
            <person name="Thompson E.M."/>
            <person name="Jaillon O."/>
            <person name="Du Pasquier L."/>
            <person name="Boudinot P."/>
            <person name="Liberles D.A."/>
            <person name="Volff J.N."/>
            <person name="Philippe H."/>
            <person name="Lenhard B."/>
            <person name="Roest Crollius H."/>
            <person name="Wincker P."/>
            <person name="Chourrout D."/>
        </authorList>
    </citation>
    <scope>NUCLEOTIDE SEQUENCE [LARGE SCALE GENOMIC DNA]</scope>
</reference>
<dbReference type="EMBL" id="FN653488">
    <property type="protein sequence ID" value="CBY15347.1"/>
    <property type="molecule type" value="Genomic_DNA"/>
</dbReference>
<dbReference type="Proteomes" id="UP000001307">
    <property type="component" value="Unassembled WGS sequence"/>
</dbReference>
<dbReference type="InParanoid" id="E4Y0D9"/>
<dbReference type="AlphaFoldDB" id="E4Y0D9"/>
<evidence type="ECO:0000313" key="2">
    <source>
        <dbReference type="Proteomes" id="UP000001307"/>
    </source>
</evidence>
<gene>
    <name evidence="1" type="ORF">GSOID_T00012256001</name>
</gene>
<name>E4Y0D9_OIKDI</name>
<keyword evidence="2" id="KW-1185">Reference proteome</keyword>
<organism evidence="1">
    <name type="scientific">Oikopleura dioica</name>
    <name type="common">Tunicate</name>
    <dbReference type="NCBI Taxonomy" id="34765"/>
    <lineage>
        <taxon>Eukaryota</taxon>
        <taxon>Metazoa</taxon>
        <taxon>Chordata</taxon>
        <taxon>Tunicata</taxon>
        <taxon>Appendicularia</taxon>
        <taxon>Copelata</taxon>
        <taxon>Oikopleuridae</taxon>
        <taxon>Oikopleura</taxon>
    </lineage>
</organism>
<evidence type="ECO:0000313" key="1">
    <source>
        <dbReference type="EMBL" id="CBY15347.1"/>
    </source>
</evidence>